<keyword evidence="2" id="KW-1185">Reference proteome</keyword>
<accession>A0A220UTF8</accession>
<organism evidence="1 2">
    <name type="scientific">Shewanella bicestrii</name>
    <dbReference type="NCBI Taxonomy" id="2018305"/>
    <lineage>
        <taxon>Bacteria</taxon>
        <taxon>Pseudomonadati</taxon>
        <taxon>Pseudomonadota</taxon>
        <taxon>Gammaproteobacteria</taxon>
        <taxon>Alteromonadales</taxon>
        <taxon>Shewanellaceae</taxon>
        <taxon>Shewanella</taxon>
    </lineage>
</organism>
<dbReference type="AlphaFoldDB" id="A0A220UTF8"/>
<protein>
    <submittedName>
        <fullName evidence="1">Uncharacterized protein</fullName>
    </submittedName>
</protein>
<sequence length="1130" mass="127364">MITFRHCIEAILSSRNLDKVTGQPLYSYKLSDNEFELLKLSLVDSLRSNSISSFVPTAMSSEWAGAFVLFASEWWRRKFSGGHWSWEPVFGALGIHESELSPAQRSRMVASGCRYWCRPILMNAQGHMFLGTIAVEGGLPLQLVKDPNSKLAYYFEQVIQDFGKYAILTPDSLAIAKAHDYHIAASFRNDSVYSVVGKIAEAIFCLADQHDLGNQEEPLIYLDAVEPNWVDRLPLNLEHSVAKSLLDRALGKAIVVQRKIPETIRLLRSLKPLHNKHAFTVDDICEVQVSYACSLELTLRSRVNTLYIQQLFNMASLPERFSLFAVGKKPLLVAKAFRPKNAPDRYLVDVLESQLPADWFSCEIKLMAKDGHGEIWSAPLIGGSSASDEEPWVFIEKEDQWFFAGAGDVICEASKAIVVARQGSFAERDSEQCHPFVSLETEENRELTVLQGAGQYNVDSYLVVLGGEKQQSKEYVWQGEVLPFQTTPQKSFVGTPKLVELNEQGVRTPIQESSVQWYDRNKQQWAPFSSLPSGQSEVQYSNQFGVKKHFRIASVPRDFKVNLLPTADVGKGQIKLSASSAPLVSLAQVNQDQVEMKVFPTEREVVLELSATNSYPPAYIDLEIWWQDKPKSLEIRIPFPSKGVCLLDSKQQKVNNLGEILVDHLSSYELYGCGLEGEIEVLFSLKAKDIRGAFARSAFYKTVLSSVDDISTGLSLSAFRSNILSLFALSTSLDAKVKMEIMHHGHELFAVDLAMYQLSLTPERSRDQVVLSSEANSYLDNVAAINLFAVPLGQPDQTPIPLRLESIDDSSNYCWHMPDEELDPGAWLVYCDEPKFGIRPLMWTKDLQLLPDPKGAFEAAAGIGRSTDRIRAFSDAAKELATDFASLEWKYVRSLLAFNHVPLTTFDLWRGASQQPEFMLALLLQANKSEIEAIWQMDTKFPLLWTSLNIHQSIKVVRAYYEYLLEKLGGEGMEELVQDRIMKKLSEIESFFPSLSSLVVLMKVKIGLNLEKPCVTVVDYTKQLRDIRGQLAQRKCENDWPCHNADEVFKDVIRRVHRQIVDISLVLDCSFKNNMMNAPILLALATAGQANLRMTAEVVHAMREYSRFDETYFDEAFNLTQKLIIGLLEV</sequence>
<proteinExistence type="predicted"/>
<dbReference type="Proteomes" id="UP000198367">
    <property type="component" value="Chromosome"/>
</dbReference>
<name>A0A220UTF8_9GAMM</name>
<dbReference type="InterPro" id="IPR047879">
    <property type="entry name" value="YjiT"/>
</dbReference>
<reference evidence="1 2" key="1">
    <citation type="submission" date="2017-07" db="EMBL/GenBank/DDBJ databases">
        <title>Phenotypical and genomic characterization of a clinical isolate of Shewanella bicestrii sp. nov. producing an extended-spectrum beta-lactamase and a new oxacillinase variant.</title>
        <authorList>
            <person name="Jousset A.B."/>
            <person name="Bonnin R.A."/>
            <person name="Girlich D."/>
            <person name="Dabos L."/>
            <person name="Potron A."/>
            <person name="Dortet L."/>
            <person name="Glaser P."/>
            <person name="Naas T."/>
        </authorList>
    </citation>
    <scope>NUCLEOTIDE SEQUENCE [LARGE SCALE GENOMIC DNA]</scope>
    <source>
        <strain evidence="1 2">JAB-1</strain>
    </source>
</reference>
<dbReference type="EMBL" id="CP022358">
    <property type="protein sequence ID" value="ASK71280.1"/>
    <property type="molecule type" value="Genomic_DNA"/>
</dbReference>
<evidence type="ECO:0000313" key="2">
    <source>
        <dbReference type="Proteomes" id="UP000198367"/>
    </source>
</evidence>
<dbReference type="NCBIfam" id="NF038336">
    <property type="entry name" value="YjiT_fam"/>
    <property type="match status" value="1"/>
</dbReference>
<gene>
    <name evidence="1" type="ORF">CF168_11620</name>
</gene>
<dbReference type="KEGG" id="sbj:CF168_11620"/>
<evidence type="ECO:0000313" key="1">
    <source>
        <dbReference type="EMBL" id="ASK71280.1"/>
    </source>
</evidence>